<gene>
    <name evidence="1" type="ORF">NDU88_005748</name>
</gene>
<name>A0AAV7SMP2_PLEWA</name>
<evidence type="ECO:0008006" key="3">
    <source>
        <dbReference type="Google" id="ProtNLM"/>
    </source>
</evidence>
<evidence type="ECO:0000313" key="1">
    <source>
        <dbReference type="EMBL" id="KAJ1165320.1"/>
    </source>
</evidence>
<accession>A0AAV7SMP2</accession>
<organism evidence="1 2">
    <name type="scientific">Pleurodeles waltl</name>
    <name type="common">Iberian ribbed newt</name>
    <dbReference type="NCBI Taxonomy" id="8319"/>
    <lineage>
        <taxon>Eukaryota</taxon>
        <taxon>Metazoa</taxon>
        <taxon>Chordata</taxon>
        <taxon>Craniata</taxon>
        <taxon>Vertebrata</taxon>
        <taxon>Euteleostomi</taxon>
        <taxon>Amphibia</taxon>
        <taxon>Batrachia</taxon>
        <taxon>Caudata</taxon>
        <taxon>Salamandroidea</taxon>
        <taxon>Salamandridae</taxon>
        <taxon>Pleurodelinae</taxon>
        <taxon>Pleurodeles</taxon>
    </lineage>
</organism>
<dbReference type="AlphaFoldDB" id="A0AAV7SMP2"/>
<dbReference type="Proteomes" id="UP001066276">
    <property type="component" value="Chromosome 4_2"/>
</dbReference>
<comment type="caution">
    <text evidence="1">The sequence shown here is derived from an EMBL/GenBank/DDBJ whole genome shotgun (WGS) entry which is preliminary data.</text>
</comment>
<reference evidence="1" key="1">
    <citation type="journal article" date="2022" name="bioRxiv">
        <title>Sequencing and chromosome-scale assembly of the giantPleurodeles waltlgenome.</title>
        <authorList>
            <person name="Brown T."/>
            <person name="Elewa A."/>
            <person name="Iarovenko S."/>
            <person name="Subramanian E."/>
            <person name="Araus A.J."/>
            <person name="Petzold A."/>
            <person name="Susuki M."/>
            <person name="Suzuki K.-i.T."/>
            <person name="Hayashi T."/>
            <person name="Toyoda A."/>
            <person name="Oliveira C."/>
            <person name="Osipova E."/>
            <person name="Leigh N.D."/>
            <person name="Simon A."/>
            <person name="Yun M.H."/>
        </authorList>
    </citation>
    <scope>NUCLEOTIDE SEQUENCE</scope>
    <source>
        <strain evidence="1">20211129_DDA</strain>
        <tissue evidence="1">Liver</tissue>
    </source>
</reference>
<proteinExistence type="predicted"/>
<protein>
    <recommendedName>
        <fullName evidence="3">Secreted protein</fullName>
    </recommendedName>
</protein>
<sequence>MLICCGAGSAWAAVITSARGQGFQIGREAGWRLASDIHSRESCQPYRQGGWLQRGSGKAWGSPTVSTSLGGGDSCSARAGAGSRAVPPGERACRGGRGILHVTPRSFPQVSLGCYVKHNTGSQQQGPLTSACTCFPRLLFGAHAPVLARRSAHALPLVCSCYGHTPVFREVGGGWYKRFAAHHLPEKCLEPPELAGSTH</sequence>
<evidence type="ECO:0000313" key="2">
    <source>
        <dbReference type="Proteomes" id="UP001066276"/>
    </source>
</evidence>
<keyword evidence="2" id="KW-1185">Reference proteome</keyword>
<dbReference type="EMBL" id="JANPWB010000008">
    <property type="protein sequence ID" value="KAJ1165320.1"/>
    <property type="molecule type" value="Genomic_DNA"/>
</dbReference>